<dbReference type="Proteomes" id="UP000799778">
    <property type="component" value="Unassembled WGS sequence"/>
</dbReference>
<feature type="region of interest" description="Disordered" evidence="1">
    <location>
        <begin position="1"/>
        <end position="50"/>
    </location>
</feature>
<feature type="compositionally biased region" description="Polar residues" evidence="1">
    <location>
        <begin position="20"/>
        <end position="50"/>
    </location>
</feature>
<protein>
    <submittedName>
        <fullName evidence="2">Uncharacterized protein</fullName>
    </submittedName>
</protein>
<dbReference type="OrthoDB" id="3729042at2759"/>
<feature type="compositionally biased region" description="Pro residues" evidence="1">
    <location>
        <begin position="275"/>
        <end position="286"/>
    </location>
</feature>
<name>A0A6A5XAP5_9PLEO</name>
<dbReference type="RefSeq" id="XP_033378387.1">
    <property type="nucleotide sequence ID" value="XM_033529387.1"/>
</dbReference>
<feature type="region of interest" description="Disordered" evidence="1">
    <location>
        <begin position="255"/>
        <end position="286"/>
    </location>
</feature>
<organism evidence="2 3">
    <name type="scientific">Aaosphaeria arxii CBS 175.79</name>
    <dbReference type="NCBI Taxonomy" id="1450172"/>
    <lineage>
        <taxon>Eukaryota</taxon>
        <taxon>Fungi</taxon>
        <taxon>Dikarya</taxon>
        <taxon>Ascomycota</taxon>
        <taxon>Pezizomycotina</taxon>
        <taxon>Dothideomycetes</taxon>
        <taxon>Pleosporomycetidae</taxon>
        <taxon>Pleosporales</taxon>
        <taxon>Pleosporales incertae sedis</taxon>
        <taxon>Aaosphaeria</taxon>
    </lineage>
</organism>
<evidence type="ECO:0000313" key="2">
    <source>
        <dbReference type="EMBL" id="KAF2010048.1"/>
    </source>
</evidence>
<accession>A0A6A5XAP5</accession>
<dbReference type="GeneID" id="54286784"/>
<keyword evidence="3" id="KW-1185">Reference proteome</keyword>
<evidence type="ECO:0000256" key="1">
    <source>
        <dbReference type="SAM" id="MobiDB-lite"/>
    </source>
</evidence>
<proteinExistence type="predicted"/>
<feature type="compositionally biased region" description="Pro residues" evidence="1">
    <location>
        <begin position="1"/>
        <end position="12"/>
    </location>
</feature>
<gene>
    <name evidence="2" type="ORF">BU24DRAFT_428076</name>
</gene>
<sequence>MAKSSPTPPPPYESISSSSNQNPALPSTSHQANTATPGSQPTPINPQNLTPQQIADFNRLYRQVVRRTTRNSLGVATSTSMATVFPYMLGPAAASGYGLYKARKARHDLEELEKLGFKIRKRDLANGVAVGALQKLPLTFLLWGHDEVLFALGSLVEEFPGSESLLSGAIDTVNAHTEALDVPVLGDLNGLAEVPVDAVHDMLGIDGAQERIDAIEAGGEDTGGWHDSAGHIAQDVFLVAPVAAVVDQVADYPAERYDRRRVGQMPGSYPSGEQTPPPLPPRPKRT</sequence>
<reference evidence="2" key="1">
    <citation type="journal article" date="2020" name="Stud. Mycol.">
        <title>101 Dothideomycetes genomes: a test case for predicting lifestyles and emergence of pathogens.</title>
        <authorList>
            <person name="Haridas S."/>
            <person name="Albert R."/>
            <person name="Binder M."/>
            <person name="Bloem J."/>
            <person name="Labutti K."/>
            <person name="Salamov A."/>
            <person name="Andreopoulos B."/>
            <person name="Baker S."/>
            <person name="Barry K."/>
            <person name="Bills G."/>
            <person name="Bluhm B."/>
            <person name="Cannon C."/>
            <person name="Castanera R."/>
            <person name="Culley D."/>
            <person name="Daum C."/>
            <person name="Ezra D."/>
            <person name="Gonzalez J."/>
            <person name="Henrissat B."/>
            <person name="Kuo A."/>
            <person name="Liang C."/>
            <person name="Lipzen A."/>
            <person name="Lutzoni F."/>
            <person name="Magnuson J."/>
            <person name="Mondo S."/>
            <person name="Nolan M."/>
            <person name="Ohm R."/>
            <person name="Pangilinan J."/>
            <person name="Park H.-J."/>
            <person name="Ramirez L."/>
            <person name="Alfaro M."/>
            <person name="Sun H."/>
            <person name="Tritt A."/>
            <person name="Yoshinaga Y."/>
            <person name="Zwiers L.-H."/>
            <person name="Turgeon B."/>
            <person name="Goodwin S."/>
            <person name="Spatafora J."/>
            <person name="Crous P."/>
            <person name="Grigoriev I."/>
        </authorList>
    </citation>
    <scope>NUCLEOTIDE SEQUENCE</scope>
    <source>
        <strain evidence="2">CBS 175.79</strain>
    </source>
</reference>
<dbReference type="AlphaFoldDB" id="A0A6A5XAP5"/>
<evidence type="ECO:0000313" key="3">
    <source>
        <dbReference type="Proteomes" id="UP000799778"/>
    </source>
</evidence>
<dbReference type="EMBL" id="ML978077">
    <property type="protein sequence ID" value="KAF2010048.1"/>
    <property type="molecule type" value="Genomic_DNA"/>
</dbReference>